<evidence type="ECO:0000259" key="1">
    <source>
        <dbReference type="Pfam" id="PF01521"/>
    </source>
</evidence>
<dbReference type="PANTHER" id="PTHR43011:SF1">
    <property type="entry name" value="IRON-SULFUR CLUSTER ASSEMBLY 2 HOMOLOG, MITOCHONDRIAL"/>
    <property type="match status" value="1"/>
</dbReference>
<dbReference type="GO" id="GO:0051537">
    <property type="term" value="F:2 iron, 2 sulfur cluster binding"/>
    <property type="evidence" value="ECO:0007669"/>
    <property type="project" value="UniProtKB-ARBA"/>
</dbReference>
<accession>A0A7T5R3V0</accession>
<dbReference type="NCBIfam" id="TIGR00049">
    <property type="entry name" value="iron-sulfur cluster assembly accessory protein"/>
    <property type="match status" value="1"/>
</dbReference>
<feature type="domain" description="Core" evidence="1">
    <location>
        <begin position="7"/>
        <end position="105"/>
    </location>
</feature>
<sequence length="110" mass="11922">MSETFGIVVEDSAIARVEALRSKQGLSGDHYLRIAVVGGGCSGFQYEMSMDDVVNNDDLVFDEAVVIDQTSRQILRDSVISFREDMMGSQFVIENPNATSSCGCGQSFAV</sequence>
<dbReference type="PANTHER" id="PTHR43011">
    <property type="entry name" value="IRON-SULFUR CLUSTER ASSEMBLY 2 HOMOLOG, MITOCHONDRIAL"/>
    <property type="match status" value="1"/>
</dbReference>
<dbReference type="Proteomes" id="UP000595362">
    <property type="component" value="Chromosome"/>
</dbReference>
<dbReference type="SUPFAM" id="SSF89360">
    <property type="entry name" value="HesB-like domain"/>
    <property type="match status" value="1"/>
</dbReference>
<dbReference type="GO" id="GO:0005506">
    <property type="term" value="F:iron ion binding"/>
    <property type="evidence" value="ECO:0007669"/>
    <property type="project" value="TreeGrafter"/>
</dbReference>
<organism evidence="2 3">
    <name type="scientific">Micavibrio aeruginosavorus</name>
    <dbReference type="NCBI Taxonomy" id="349221"/>
    <lineage>
        <taxon>Bacteria</taxon>
        <taxon>Pseudomonadati</taxon>
        <taxon>Bdellovibrionota</taxon>
        <taxon>Bdellovibrionia</taxon>
        <taxon>Bdellovibrionales</taxon>
        <taxon>Pseudobdellovibrionaceae</taxon>
        <taxon>Micavibrio</taxon>
    </lineage>
</organism>
<dbReference type="PROSITE" id="PS01152">
    <property type="entry name" value="HESB"/>
    <property type="match status" value="1"/>
</dbReference>
<dbReference type="AlphaFoldDB" id="A0A7T5R3V0"/>
<proteinExistence type="predicted"/>
<name>A0A7T5R3V0_9BACT</name>
<gene>
    <name evidence="2" type="ORF">HYS17_04340</name>
</gene>
<dbReference type="InterPro" id="IPR035903">
    <property type="entry name" value="HesB-like_dom_sf"/>
</dbReference>
<protein>
    <submittedName>
        <fullName evidence="2">Iron-sulfur cluster assembly accessory protein</fullName>
    </submittedName>
</protein>
<dbReference type="InterPro" id="IPR016092">
    <property type="entry name" value="ATAP"/>
</dbReference>
<evidence type="ECO:0000313" key="2">
    <source>
        <dbReference type="EMBL" id="QQG37002.1"/>
    </source>
</evidence>
<dbReference type="GO" id="GO:0051539">
    <property type="term" value="F:4 iron, 4 sulfur cluster binding"/>
    <property type="evidence" value="ECO:0007669"/>
    <property type="project" value="TreeGrafter"/>
</dbReference>
<dbReference type="GO" id="GO:0016226">
    <property type="term" value="P:iron-sulfur cluster assembly"/>
    <property type="evidence" value="ECO:0007669"/>
    <property type="project" value="InterPro"/>
</dbReference>
<dbReference type="InterPro" id="IPR017870">
    <property type="entry name" value="FeS_cluster_insertion_CS"/>
</dbReference>
<dbReference type="EMBL" id="CP066681">
    <property type="protein sequence ID" value="QQG37002.1"/>
    <property type="molecule type" value="Genomic_DNA"/>
</dbReference>
<dbReference type="Pfam" id="PF01521">
    <property type="entry name" value="Fe-S_biosyn"/>
    <property type="match status" value="1"/>
</dbReference>
<dbReference type="InterPro" id="IPR000361">
    <property type="entry name" value="ATAP_core_dom"/>
</dbReference>
<dbReference type="Gene3D" id="2.60.300.12">
    <property type="entry name" value="HesB-like domain"/>
    <property type="match status" value="1"/>
</dbReference>
<evidence type="ECO:0000313" key="3">
    <source>
        <dbReference type="Proteomes" id="UP000595362"/>
    </source>
</evidence>
<reference evidence="2 3" key="1">
    <citation type="submission" date="2020-07" db="EMBL/GenBank/DDBJ databases">
        <title>Huge and variable diversity of episymbiotic CPR bacteria and DPANN archaea in groundwater ecosystems.</title>
        <authorList>
            <person name="He C.Y."/>
            <person name="Keren R."/>
            <person name="Whittaker M."/>
            <person name="Farag I.F."/>
            <person name="Doudna J."/>
            <person name="Cate J.H.D."/>
            <person name="Banfield J.F."/>
        </authorList>
    </citation>
    <scope>NUCLEOTIDE SEQUENCE [LARGE SCALE GENOMIC DNA]</scope>
    <source>
        <strain evidence="2">NC_groundwater_70_Ag_B-0.1um_54_66</strain>
    </source>
</reference>